<proteinExistence type="predicted"/>
<feature type="non-terminal residue" evidence="2">
    <location>
        <position position="57"/>
    </location>
</feature>
<feature type="region of interest" description="Disordered" evidence="1">
    <location>
        <begin position="33"/>
        <end position="57"/>
    </location>
</feature>
<organism evidence="2 3">
    <name type="scientific">Funneliformis geosporum</name>
    <dbReference type="NCBI Taxonomy" id="1117311"/>
    <lineage>
        <taxon>Eukaryota</taxon>
        <taxon>Fungi</taxon>
        <taxon>Fungi incertae sedis</taxon>
        <taxon>Mucoromycota</taxon>
        <taxon>Glomeromycotina</taxon>
        <taxon>Glomeromycetes</taxon>
        <taxon>Glomerales</taxon>
        <taxon>Glomeraceae</taxon>
        <taxon>Funneliformis</taxon>
    </lineage>
</organism>
<reference evidence="2" key="1">
    <citation type="submission" date="2022-08" db="EMBL/GenBank/DDBJ databases">
        <authorList>
            <person name="Kallberg Y."/>
            <person name="Tangrot J."/>
            <person name="Rosling A."/>
        </authorList>
    </citation>
    <scope>NUCLEOTIDE SEQUENCE</scope>
    <source>
        <strain evidence="2">Wild A</strain>
    </source>
</reference>
<gene>
    <name evidence="2" type="ORF">FWILDA_LOCUS16217</name>
</gene>
<comment type="caution">
    <text evidence="2">The sequence shown here is derived from an EMBL/GenBank/DDBJ whole genome shotgun (WGS) entry which is preliminary data.</text>
</comment>
<name>A0A9W4T6K7_9GLOM</name>
<evidence type="ECO:0000256" key="1">
    <source>
        <dbReference type="SAM" id="MobiDB-lite"/>
    </source>
</evidence>
<evidence type="ECO:0000313" key="3">
    <source>
        <dbReference type="Proteomes" id="UP001153678"/>
    </source>
</evidence>
<feature type="compositionally biased region" description="Polar residues" evidence="1">
    <location>
        <begin position="38"/>
        <end position="48"/>
    </location>
</feature>
<protein>
    <submittedName>
        <fullName evidence="2">5012_t:CDS:1</fullName>
    </submittedName>
</protein>
<evidence type="ECO:0000313" key="2">
    <source>
        <dbReference type="EMBL" id="CAI2193718.1"/>
    </source>
</evidence>
<sequence length="57" mass="6451">HEVHDAETIKINTMMFNTHSTDSDTGQLLILTDGDDPNTLNSKKVNPTNRKRTRATR</sequence>
<dbReference type="EMBL" id="CAMKVN010009968">
    <property type="protein sequence ID" value="CAI2193718.1"/>
    <property type="molecule type" value="Genomic_DNA"/>
</dbReference>
<accession>A0A9W4T6K7</accession>
<dbReference type="Proteomes" id="UP001153678">
    <property type="component" value="Unassembled WGS sequence"/>
</dbReference>
<feature type="non-terminal residue" evidence="2">
    <location>
        <position position="1"/>
    </location>
</feature>
<dbReference type="AlphaFoldDB" id="A0A9W4T6K7"/>
<keyword evidence="3" id="KW-1185">Reference proteome</keyword>